<organism evidence="13 14">
    <name type="scientific">Allacma fusca</name>
    <dbReference type="NCBI Taxonomy" id="39272"/>
    <lineage>
        <taxon>Eukaryota</taxon>
        <taxon>Metazoa</taxon>
        <taxon>Ecdysozoa</taxon>
        <taxon>Arthropoda</taxon>
        <taxon>Hexapoda</taxon>
        <taxon>Collembola</taxon>
        <taxon>Symphypleona</taxon>
        <taxon>Sminthuridae</taxon>
        <taxon>Allacma</taxon>
    </lineage>
</organism>
<reference evidence="13" key="1">
    <citation type="submission" date="2021-06" db="EMBL/GenBank/DDBJ databases">
        <authorList>
            <person name="Hodson N. C."/>
            <person name="Mongue J. A."/>
            <person name="Jaron S. K."/>
        </authorList>
    </citation>
    <scope>NUCLEOTIDE SEQUENCE</scope>
</reference>
<dbReference type="GO" id="GO:0031624">
    <property type="term" value="F:ubiquitin conjugating enzyme binding"/>
    <property type="evidence" value="ECO:0007669"/>
    <property type="project" value="TreeGrafter"/>
</dbReference>
<evidence type="ECO:0000256" key="6">
    <source>
        <dbReference type="ARBA" id="ARBA00022771"/>
    </source>
</evidence>
<dbReference type="PROSITE" id="PS50089">
    <property type="entry name" value="ZF_RING_2"/>
    <property type="match status" value="1"/>
</dbReference>
<keyword evidence="14" id="KW-1185">Reference proteome</keyword>
<evidence type="ECO:0000256" key="8">
    <source>
        <dbReference type="ARBA" id="ARBA00022833"/>
    </source>
</evidence>
<evidence type="ECO:0000256" key="9">
    <source>
        <dbReference type="PROSITE-ProRule" id="PRU00455"/>
    </source>
</evidence>
<accession>A0A8J2J9W7</accession>
<name>A0A8J2J9W7_9HEXA</name>
<dbReference type="UniPathway" id="UPA00143"/>
<dbReference type="InterPro" id="IPR013010">
    <property type="entry name" value="Znf_SIAH"/>
</dbReference>
<dbReference type="OrthoDB" id="941555at2759"/>
<dbReference type="EMBL" id="CAJVCH010039623">
    <property type="protein sequence ID" value="CAG7716586.1"/>
    <property type="molecule type" value="Genomic_DNA"/>
</dbReference>
<dbReference type="Pfam" id="PF21361">
    <property type="entry name" value="Sina_ZnF"/>
    <property type="match status" value="1"/>
</dbReference>
<evidence type="ECO:0000313" key="14">
    <source>
        <dbReference type="Proteomes" id="UP000708208"/>
    </source>
</evidence>
<keyword evidence="5" id="KW-0479">Metal-binding</keyword>
<feature type="compositionally biased region" description="Polar residues" evidence="10">
    <location>
        <begin position="574"/>
        <end position="593"/>
    </location>
</feature>
<dbReference type="InterPro" id="IPR004162">
    <property type="entry name" value="SINA-like_animal"/>
</dbReference>
<evidence type="ECO:0000256" key="10">
    <source>
        <dbReference type="SAM" id="MobiDB-lite"/>
    </source>
</evidence>
<dbReference type="GO" id="GO:0008270">
    <property type="term" value="F:zinc ion binding"/>
    <property type="evidence" value="ECO:0007669"/>
    <property type="project" value="UniProtKB-KW"/>
</dbReference>
<dbReference type="Proteomes" id="UP000708208">
    <property type="component" value="Unassembled WGS sequence"/>
</dbReference>
<dbReference type="InterPro" id="IPR001841">
    <property type="entry name" value="Znf_RING"/>
</dbReference>
<feature type="compositionally biased region" description="Basic and acidic residues" evidence="10">
    <location>
        <begin position="455"/>
        <end position="468"/>
    </location>
</feature>
<dbReference type="GO" id="GO:0043161">
    <property type="term" value="P:proteasome-mediated ubiquitin-dependent protein catabolic process"/>
    <property type="evidence" value="ECO:0007669"/>
    <property type="project" value="TreeGrafter"/>
</dbReference>
<evidence type="ECO:0000313" key="13">
    <source>
        <dbReference type="EMBL" id="CAG7716586.1"/>
    </source>
</evidence>
<feature type="region of interest" description="Disordered" evidence="10">
    <location>
        <begin position="400"/>
        <end position="468"/>
    </location>
</feature>
<feature type="domain" description="RING-type" evidence="11">
    <location>
        <begin position="31"/>
        <end position="67"/>
    </location>
</feature>
<dbReference type="PANTHER" id="PTHR45877:SF2">
    <property type="entry name" value="E3 UBIQUITIN-PROTEIN LIGASE SINA-RELATED"/>
    <property type="match status" value="1"/>
</dbReference>
<evidence type="ECO:0000256" key="1">
    <source>
        <dbReference type="ARBA" id="ARBA00000900"/>
    </source>
</evidence>
<evidence type="ECO:0000256" key="3">
    <source>
        <dbReference type="ARBA" id="ARBA00012483"/>
    </source>
</evidence>
<feature type="domain" description="SIAH-type" evidence="12">
    <location>
        <begin position="84"/>
        <end position="142"/>
    </location>
</feature>
<feature type="compositionally biased region" description="Polar residues" evidence="10">
    <location>
        <begin position="507"/>
        <end position="521"/>
    </location>
</feature>
<keyword evidence="8" id="KW-0862">Zinc</keyword>
<keyword evidence="4" id="KW-0808">Transferase</keyword>
<evidence type="ECO:0000256" key="2">
    <source>
        <dbReference type="ARBA" id="ARBA00004906"/>
    </source>
</evidence>
<evidence type="ECO:0000259" key="12">
    <source>
        <dbReference type="PROSITE" id="PS51081"/>
    </source>
</evidence>
<feature type="region of interest" description="Disordered" evidence="10">
    <location>
        <begin position="481"/>
        <end position="593"/>
    </location>
</feature>
<dbReference type="GO" id="GO:0005737">
    <property type="term" value="C:cytoplasm"/>
    <property type="evidence" value="ECO:0007669"/>
    <property type="project" value="TreeGrafter"/>
</dbReference>
<dbReference type="GO" id="GO:0061630">
    <property type="term" value="F:ubiquitin protein ligase activity"/>
    <property type="evidence" value="ECO:0007669"/>
    <property type="project" value="UniProtKB-EC"/>
</dbReference>
<evidence type="ECO:0000256" key="7">
    <source>
        <dbReference type="ARBA" id="ARBA00022786"/>
    </source>
</evidence>
<gene>
    <name evidence="13" type="ORF">AFUS01_LOCUS6086</name>
</gene>
<comment type="catalytic activity">
    <reaction evidence="1">
        <text>S-ubiquitinyl-[E2 ubiquitin-conjugating enzyme]-L-cysteine + [acceptor protein]-L-lysine = [E2 ubiquitin-conjugating enzyme]-L-cysteine + N(6)-ubiquitinyl-[acceptor protein]-L-lysine.</text>
        <dbReference type="EC" id="2.3.2.27"/>
    </reaction>
</comment>
<comment type="caution">
    <text evidence="13">The sequence shown here is derived from an EMBL/GenBank/DDBJ whole genome shotgun (WGS) entry which is preliminary data.</text>
</comment>
<evidence type="ECO:0000256" key="5">
    <source>
        <dbReference type="ARBA" id="ARBA00022723"/>
    </source>
</evidence>
<comment type="pathway">
    <text evidence="2">Protein modification; protein ubiquitination.</text>
</comment>
<keyword evidence="6 9" id="KW-0863">Zinc-finger</keyword>
<dbReference type="PANTHER" id="PTHR45877">
    <property type="entry name" value="E3 UBIQUITIN-PROTEIN LIGASE SIAH2"/>
    <property type="match status" value="1"/>
</dbReference>
<dbReference type="GO" id="GO:0016567">
    <property type="term" value="P:protein ubiquitination"/>
    <property type="evidence" value="ECO:0007669"/>
    <property type="project" value="UniProtKB-UniPathway"/>
</dbReference>
<dbReference type="Pfam" id="PF21362">
    <property type="entry name" value="Sina_RING"/>
    <property type="match status" value="1"/>
</dbReference>
<evidence type="ECO:0000259" key="11">
    <source>
        <dbReference type="PROSITE" id="PS50089"/>
    </source>
</evidence>
<keyword evidence="7" id="KW-0833">Ubl conjugation pathway</keyword>
<protein>
    <recommendedName>
        <fullName evidence="3">RING-type E3 ubiquitin transferase</fullName>
        <ecNumber evidence="3">2.3.2.27</ecNumber>
    </recommendedName>
</protein>
<sequence length="593" mass="66003">MAVCEQGNCGPAGLATAGQDGQPPLQSLLECPVCHEVAQPPIFTCIGSHHMFCAECRAKVQICPLCKTSICDQRCLFAEQCMEHMRLPCKNYHEGCKAILKGTEYRAHLNTCPFRPIECFISRCGKKIPFFQYFDHIKEAHRNKVNGIDDCNKHIVEWWIEGDPAATARWPPYYFTCFNQVFLYMAISTVHGMWEWVWIIGNDEDAKRFRVISRVENVEKMAELTWKGAVHSIRKSVHEIVSSGLAFVTNSKELRNPYLFRKSGEGSRYFWRTDVEIVEVEPPPPGAMMYLETKEGSKKTGSKKPTGSIHSTTEAPEIIGNTAGKGFMRQSGPNSLTPSQIINLEEENKNTGSRTASNTNVSIRKLPQHRDSNMVGKASLINQQDITALKTPPMFENQNAQQFPMPKAKLASPGTNSGRPDNPHQWAGSMVYDGYSMGLAPEPTESPPILQQNTHPEKQYQQRPPQEKGWESYQYEMAERSRNQTAVISPKTKTPIKSPYGHPDNLPNLNSLLQSYDTSKSPGVMSPGGNSESDGKPRMGQSFQPSFGMHEQKNPSVSMKDKQGGANGGAGPDSNLSFSSDTTPSGQSINEYN</sequence>
<dbReference type="EC" id="2.3.2.27" evidence="3"/>
<dbReference type="AlphaFoldDB" id="A0A8J2J9W7"/>
<evidence type="ECO:0000256" key="4">
    <source>
        <dbReference type="ARBA" id="ARBA00022679"/>
    </source>
</evidence>
<proteinExistence type="predicted"/>
<dbReference type="PROSITE" id="PS51081">
    <property type="entry name" value="ZF_SIAH"/>
    <property type="match status" value="1"/>
</dbReference>
<dbReference type="InterPro" id="IPR049548">
    <property type="entry name" value="Sina-like_RING"/>
</dbReference>